<keyword evidence="2" id="KW-1185">Reference proteome</keyword>
<dbReference type="Proteomes" id="UP000660680">
    <property type="component" value="Unassembled WGS sequence"/>
</dbReference>
<accession>A0A918GNN6</accession>
<gene>
    <name evidence="1" type="ORF">GCM10010171_45670</name>
</gene>
<dbReference type="EMBL" id="BMRB01000004">
    <property type="protein sequence ID" value="GGS45450.1"/>
    <property type="molecule type" value="Genomic_DNA"/>
</dbReference>
<proteinExistence type="predicted"/>
<reference evidence="1" key="1">
    <citation type="journal article" date="2014" name="Int. J. Syst. Evol. Microbiol.">
        <title>Complete genome sequence of Corynebacterium casei LMG S-19264T (=DSM 44701T), isolated from a smear-ripened cheese.</title>
        <authorList>
            <consortium name="US DOE Joint Genome Institute (JGI-PGF)"/>
            <person name="Walter F."/>
            <person name="Albersmeier A."/>
            <person name="Kalinowski J."/>
            <person name="Ruckert C."/>
        </authorList>
    </citation>
    <scope>NUCLEOTIDE SEQUENCE</scope>
    <source>
        <strain evidence="1">JCM 3276</strain>
    </source>
</reference>
<sequence>MRELLRLSTKTTTRGWRLAAKAILALCCDTPTPTAHLTATRQGRAGSLNLTLSLTRTPPCGR</sequence>
<evidence type="ECO:0000313" key="1">
    <source>
        <dbReference type="EMBL" id="GGS45450.1"/>
    </source>
</evidence>
<comment type="caution">
    <text evidence="1">The sequence shown here is derived from an EMBL/GenBank/DDBJ whole genome shotgun (WGS) entry which is preliminary data.</text>
</comment>
<organism evidence="1 2">
    <name type="scientific">Actinokineospora fastidiosa</name>
    <dbReference type="NCBI Taxonomy" id="1816"/>
    <lineage>
        <taxon>Bacteria</taxon>
        <taxon>Bacillati</taxon>
        <taxon>Actinomycetota</taxon>
        <taxon>Actinomycetes</taxon>
        <taxon>Pseudonocardiales</taxon>
        <taxon>Pseudonocardiaceae</taxon>
        <taxon>Actinokineospora</taxon>
    </lineage>
</organism>
<reference evidence="1" key="2">
    <citation type="submission" date="2020-09" db="EMBL/GenBank/DDBJ databases">
        <authorList>
            <person name="Sun Q."/>
            <person name="Ohkuma M."/>
        </authorList>
    </citation>
    <scope>NUCLEOTIDE SEQUENCE</scope>
    <source>
        <strain evidence="1">JCM 3276</strain>
    </source>
</reference>
<protein>
    <submittedName>
        <fullName evidence="1">Uncharacterized protein</fullName>
    </submittedName>
</protein>
<evidence type="ECO:0000313" key="2">
    <source>
        <dbReference type="Proteomes" id="UP000660680"/>
    </source>
</evidence>
<dbReference type="RefSeq" id="WP_189212617.1">
    <property type="nucleotide sequence ID" value="NZ_BMRB01000004.1"/>
</dbReference>
<dbReference type="AlphaFoldDB" id="A0A918GNN6"/>
<name>A0A918GNN6_9PSEU</name>